<dbReference type="NCBIfam" id="TIGR04183">
    <property type="entry name" value="Por_Secre_tail"/>
    <property type="match status" value="1"/>
</dbReference>
<gene>
    <name evidence="6" type="ORF">E0I26_04280</name>
</gene>
<dbReference type="EMBL" id="SMLG01000002">
    <property type="protein sequence ID" value="TDE45911.1"/>
    <property type="molecule type" value="Genomic_DNA"/>
</dbReference>
<keyword evidence="7" id="KW-1185">Reference proteome</keyword>
<protein>
    <submittedName>
        <fullName evidence="6">T9SS type A sorting domain-containing protein</fullName>
    </submittedName>
</protein>
<dbReference type="GO" id="GO:0005975">
    <property type="term" value="P:carbohydrate metabolic process"/>
    <property type="evidence" value="ECO:0007669"/>
    <property type="project" value="UniProtKB-ARBA"/>
</dbReference>
<keyword evidence="2" id="KW-0677">Repeat</keyword>
<evidence type="ECO:0000313" key="7">
    <source>
        <dbReference type="Proteomes" id="UP000294814"/>
    </source>
</evidence>
<evidence type="ECO:0000256" key="1">
    <source>
        <dbReference type="ARBA" id="ARBA00022729"/>
    </source>
</evidence>
<dbReference type="SUPFAM" id="SSF49899">
    <property type="entry name" value="Concanavalin A-like lectins/glucanases"/>
    <property type="match status" value="1"/>
</dbReference>
<keyword evidence="3" id="KW-1015">Disulfide bond</keyword>
<dbReference type="Gene3D" id="2.60.120.200">
    <property type="match status" value="1"/>
</dbReference>
<dbReference type="Pfam" id="PF18962">
    <property type="entry name" value="Por_Secre_tail"/>
    <property type="match status" value="1"/>
</dbReference>
<feature type="chain" id="PRO_5020670425" evidence="4">
    <location>
        <begin position="21"/>
        <end position="2205"/>
    </location>
</feature>
<evidence type="ECO:0000259" key="5">
    <source>
        <dbReference type="PROSITE" id="PS50825"/>
    </source>
</evidence>
<accession>A0A4R5FAP4</accession>
<keyword evidence="1 4" id="KW-0732">Signal</keyword>
<dbReference type="PANTHER" id="PTHR24273">
    <property type="entry name" value="FI04643P-RELATED"/>
    <property type="match status" value="1"/>
</dbReference>
<dbReference type="SMART" id="SM00560">
    <property type="entry name" value="LamGL"/>
    <property type="match status" value="1"/>
</dbReference>
<dbReference type="InterPro" id="IPR013320">
    <property type="entry name" value="ConA-like_dom_sf"/>
</dbReference>
<comment type="caution">
    <text evidence="6">The sequence shown here is derived from an EMBL/GenBank/DDBJ whole genome shotgun (WGS) entry which is preliminary data.</text>
</comment>
<feature type="signal peptide" evidence="4">
    <location>
        <begin position="1"/>
        <end position="20"/>
    </location>
</feature>
<dbReference type="InterPro" id="IPR026444">
    <property type="entry name" value="Secre_tail"/>
</dbReference>
<dbReference type="InterPro" id="IPR006558">
    <property type="entry name" value="LamG-like"/>
</dbReference>
<dbReference type="PROSITE" id="PS50825">
    <property type="entry name" value="HYR"/>
    <property type="match status" value="2"/>
</dbReference>
<name>A0A4R5FAP4_9FLAO</name>
<evidence type="ECO:0000256" key="4">
    <source>
        <dbReference type="SAM" id="SignalP"/>
    </source>
</evidence>
<feature type="domain" description="HYR" evidence="5">
    <location>
        <begin position="687"/>
        <end position="772"/>
    </location>
</feature>
<dbReference type="Pfam" id="PF13385">
    <property type="entry name" value="Laminin_G_3"/>
    <property type="match status" value="1"/>
</dbReference>
<dbReference type="InterPro" id="IPR003410">
    <property type="entry name" value="HYR_dom"/>
</dbReference>
<sequence length="2205" mass="234669">MKKNYFFIILLFLSSLYSFGQCGAGEDNTSPTFTCPSPVTVNLNGTCQVAIPDLVTGIIDEADNCTTPTVTQSPTAGTLVASSDGTTHDVTISVNDGNGNIVTCIVVVTGNDATLPTFTLSPASLTIACSASSLPTATNGPATANDNCATPTIGFSDVVVNGTGNNKTITRTWTATDANSNVSSYVQTITVTDTQAPTFTLSPASLTIACSASSLPTATNGPATANDNCATPTIGFSDVVVNGTGNNKTITRTWTATDANSNVSSYVQTITVTDTQAPTFTLSPASLTIACSASSLPAATNGPATANDNCATPTIGFSDVVVNGTGNNKTITRTWTATDANSNVSSYVQTITVTDTQAPTFTLSPASLTIACSASSLPAATNGPATANDNCATPSIGFYDVVVNGTGNNKTITRTWTATDANSNVSSYVQTITVTDTQAPTFTLSPASLTIACSASSLPAATNGPATANDNCATPTIGFSDVVVNGTGNNKTITRTWTATDANSNVSSYVQTITVTDTQAPTISCPAPATANTNSDGTGNCTTTVLLGTPTASDNCTTAGNLIITAKVGGVIINPSTYLFGTGNTTVVWTATDQNGNISLPCNQTITVTDNEKPTASNPAPIVASGSAPASDITVVINEVDNCTANPVVAWVSDTPSGTCPVTVTRIYKVTDNAGNSINVTQTITVNDATKPIAKCIGDNVLVVTLDGITGKATILASQINNGSTDNCGPITLSLDKYTFGCNDIGVQNVTLTITDNQGNTATCTTKIRVDAPTINSGTLTGYIIQTETIADASNVIEITACPVDSNGNTIQQDVALKLNINPALASSINRWEYSTNGGVTWSTIIGTTNTTTTYTVVDVQVTTLVRAVINVGDCLGFSPIAIISIIPPDIPPTIINGTEFNTICLGDSVLVVVESEYGVNLAFNEGGLFNQANLNNLGWQVDGEAEMSAGGDNGQSTYWKETNGPKNYNGRCYDTADNTKFAVVAGIPQYVNQTNNVHIITPLSTLETPIFNTLGLTTAHLEFDQAYFLEAGAWAKIEISIDGGANYDVILDPGAAFDYTGPSNTGFATNTPGFTGSCKTSLGTKLDKHVSIDLQKYIGLTGLRIKFTYSGTTNSVWAIDNVEIPDNPIDEVIEWTDDSGVIVATGSTVSIKPVTPGIQNYGATSLINNCRSADIAGTEFIKIEATLSYAGNNIVPIVGECGEDTVTLSAYDNTKTAQYNYDKGVWNNNYKVPNIAPVSRDYPATGEIGTWSITVAPPACTGDIPTFSDINDPNATFTGKPGTYTLTWTVKGCASTVQVTINSCSQIDFDGLNDYITFKDNYDKTGPFSIEMWIKAGDLTGTQSLISKRDANNLASGYDLRLNGGFVEFHWGLTNFITSDAIDATTWHHIAVTFNGSTYKLYMDGVEKASTNGSAPTANLMDCMLGAMDQADNPPNKPVNYYYGWIDELRIWNKALNIEHIRQMMNQEIKLDDGDNVMGEIIPIKIYGPDATQNGTDNAPLLWSDLDGYYRMAVNCGYLSPYKGSLNGRLRNIYSDQEQTAPLPYLSANNGLWNNNTTWMQPVVWYTPNNTVFGTKIDWNIVQTAHNISSGNKDITVLGLISTAGKLTIANPSQTLDEKNAGQGLWITHYLKLNGSIDLVGESQLVQKRYGTYNPTDQLFITTQFSESILDAASLGYIERDQQGKKNSFNYNYWSSPVSTIQGLSNNTLHSIAGILRDGTDSSSPGIIDFGDGAFFADAGISSPIKISNRWINSYNSKITDGADWANYSQWKNIKSTDNLKVGEGFTMKGTGGVAALAVTQNHVFVGKPNSGTISLTLNEEYSYLVGNPYPSALDANEFILDNLAGRRAGKNIFNGALYFWDHFGQSDNHILAEYEGGYATYTLMGGVAGINDSPLTLNDGATGSKIDTPKRYIPVGQGFFIDGYLDPAVSGTTSTVDGGDIIFKNSQRVFQRETSASSIFMKTAETKSTKTQETTDTRLKIRLGFDSPVGAHRQLLVGVDSNTTLLFDIGYDAPIFDMNDNDMYWELSNSQFVIQAIPDFNVGQIIPLGLTIANEGKATIKIDALENIPEATKIYLYDNITGIYHDIRNSDFTISLAIGEYKNRFSIQFKDKTLDVEENNLNDGLLVLYSNNYKVLIIQNKIPDATVNEVHLFNLLGQAVANWDVKNENQTRIQIPVKNLSSGVYLVKLKTSKGDYGKKIIIK</sequence>
<dbReference type="RefSeq" id="WP_131915263.1">
    <property type="nucleotide sequence ID" value="NZ_SMLG01000002.1"/>
</dbReference>
<dbReference type="Pfam" id="PF02494">
    <property type="entry name" value="HYR"/>
    <property type="match status" value="1"/>
</dbReference>
<dbReference type="PANTHER" id="PTHR24273:SF32">
    <property type="entry name" value="HYALIN"/>
    <property type="match status" value="1"/>
</dbReference>
<proteinExistence type="predicted"/>
<dbReference type="Proteomes" id="UP000294814">
    <property type="component" value="Unassembled WGS sequence"/>
</dbReference>
<feature type="domain" description="HYR" evidence="5">
    <location>
        <begin position="516"/>
        <end position="610"/>
    </location>
</feature>
<evidence type="ECO:0000256" key="3">
    <source>
        <dbReference type="ARBA" id="ARBA00023157"/>
    </source>
</evidence>
<dbReference type="OrthoDB" id="2582440at2"/>
<evidence type="ECO:0000313" key="6">
    <source>
        <dbReference type="EMBL" id="TDE45911.1"/>
    </source>
</evidence>
<dbReference type="GO" id="GO:0004553">
    <property type="term" value="F:hydrolase activity, hydrolyzing O-glycosyl compounds"/>
    <property type="evidence" value="ECO:0007669"/>
    <property type="project" value="UniProtKB-ARBA"/>
</dbReference>
<organism evidence="6 7">
    <name type="scientific">Flavobacterium rhamnosiphilum</name>
    <dbReference type="NCBI Taxonomy" id="2541724"/>
    <lineage>
        <taxon>Bacteria</taxon>
        <taxon>Pseudomonadati</taxon>
        <taxon>Bacteroidota</taxon>
        <taxon>Flavobacteriia</taxon>
        <taxon>Flavobacteriales</taxon>
        <taxon>Flavobacteriaceae</taxon>
        <taxon>Flavobacterium</taxon>
    </lineage>
</organism>
<reference evidence="6 7" key="1">
    <citation type="submission" date="2019-03" db="EMBL/GenBank/DDBJ databases">
        <title>Novel species of Flavobacterium.</title>
        <authorList>
            <person name="Liu Q."/>
            <person name="Xin Y.-H."/>
        </authorList>
    </citation>
    <scope>NUCLEOTIDE SEQUENCE [LARGE SCALE GENOMIC DNA]</scope>
    <source>
        <strain evidence="6 7">LB3P52</strain>
    </source>
</reference>
<evidence type="ECO:0000256" key="2">
    <source>
        <dbReference type="ARBA" id="ARBA00022737"/>
    </source>
</evidence>